<dbReference type="Proteomes" id="UP000178583">
    <property type="component" value="Unassembled WGS sequence"/>
</dbReference>
<gene>
    <name evidence="3" type="ORF">A2215_01855</name>
</gene>
<dbReference type="InterPro" id="IPR001434">
    <property type="entry name" value="OmcB-like_DUF11"/>
</dbReference>
<organism evidence="3 4">
    <name type="scientific">Candidatus Berkelbacteria bacterium RIFOXYA2_FULL_43_10</name>
    <dbReference type="NCBI Taxonomy" id="1797472"/>
    <lineage>
        <taxon>Bacteria</taxon>
        <taxon>Candidatus Berkelbacteria</taxon>
    </lineage>
</organism>
<dbReference type="InterPro" id="IPR051172">
    <property type="entry name" value="Chlamydia_OmcB"/>
</dbReference>
<dbReference type="InterPro" id="IPR047589">
    <property type="entry name" value="DUF11_rpt"/>
</dbReference>
<evidence type="ECO:0000259" key="2">
    <source>
        <dbReference type="Pfam" id="PF01345"/>
    </source>
</evidence>
<sequence>MKSLFEKLGGGIRKYGKYLLGIAASAAIISQVIVPAASMRADQPRFNFLQGDYELLRGANLTKSESVWKDPVSAEVGDVVEGVIYYHNGMENTIATNTTIKVNIPSETTSNKAVISASISADNADTVTDTVIDGDIVGLSGLTINYDGSAELSLVPGSVKWYPNQYSDPNTEVGLPGGQSGDEIISPSGINIGSIQGCWQYAGYVTFQVKSNSQVVPGNLDIEKEVRNVTDGNTNFVELADADQREVVEFKMTVSNPGGSAINNVKIKDALPSPLTEVDGSAKMVQGGVSTSISDADLLAGGATIGTIQPGDANKVLVYFRAKAPNAISALQTATNVATAFNSRKSVDDDARVRLNPGSANIERSKSAINITRGRVDATTVNARSNDEIEYTLVTRNVGNLAADVTISDGIADILEYANVITISDSGTVVNGDPDTNEAKTITWPEVNIGAGESVARTFKVKVMDPLPTQFQNGYHFDDKMYNFYGNDVLIVIERPVLRPALSISKLVRNVTRNEVDYVEANTAYAGETLEYKILFTNSGSGPADMVRIYDILPANVSLDPNATAIIYLGGEERSITENITDGYVIATIPAGESGYIRFRTIVASGVAAGERLVNNGYITDDGSTISDPVETIIEAKVVPANTPLSPLPKTGPASIAGIVLAAVVAVVNIAYMKSKKSLALVARTISVN</sequence>
<protein>
    <recommendedName>
        <fullName evidence="2">DUF11 domain-containing protein</fullName>
    </recommendedName>
</protein>
<feature type="transmembrane region" description="Helical" evidence="1">
    <location>
        <begin position="654"/>
        <end position="672"/>
    </location>
</feature>
<name>A0A1F5E708_9BACT</name>
<dbReference type="PANTHER" id="PTHR34819:SF3">
    <property type="entry name" value="CELL SURFACE PROTEIN"/>
    <property type="match status" value="1"/>
</dbReference>
<feature type="domain" description="DUF11" evidence="2">
    <location>
        <begin position="241"/>
        <end position="350"/>
    </location>
</feature>
<dbReference type="STRING" id="1797472.A2215_01855"/>
<dbReference type="PANTHER" id="PTHR34819">
    <property type="entry name" value="LARGE CYSTEINE-RICH PERIPLASMIC PROTEIN OMCB"/>
    <property type="match status" value="1"/>
</dbReference>
<evidence type="ECO:0000313" key="4">
    <source>
        <dbReference type="Proteomes" id="UP000178583"/>
    </source>
</evidence>
<dbReference type="EMBL" id="MEZY01000038">
    <property type="protein sequence ID" value="OGD63182.1"/>
    <property type="molecule type" value="Genomic_DNA"/>
</dbReference>
<keyword evidence="1" id="KW-0812">Transmembrane</keyword>
<evidence type="ECO:0000313" key="3">
    <source>
        <dbReference type="EMBL" id="OGD63182.1"/>
    </source>
</evidence>
<dbReference type="NCBIfam" id="TIGR01451">
    <property type="entry name" value="B_ant_repeat"/>
    <property type="match status" value="2"/>
</dbReference>
<keyword evidence="1" id="KW-0472">Membrane</keyword>
<proteinExistence type="predicted"/>
<reference evidence="3 4" key="1">
    <citation type="journal article" date="2016" name="Nat. Commun.">
        <title>Thousands of microbial genomes shed light on interconnected biogeochemical processes in an aquifer system.</title>
        <authorList>
            <person name="Anantharaman K."/>
            <person name="Brown C.T."/>
            <person name="Hug L.A."/>
            <person name="Sharon I."/>
            <person name="Castelle C.J."/>
            <person name="Probst A.J."/>
            <person name="Thomas B.C."/>
            <person name="Singh A."/>
            <person name="Wilkins M.J."/>
            <person name="Karaoz U."/>
            <person name="Brodie E.L."/>
            <person name="Williams K.H."/>
            <person name="Hubbard S.S."/>
            <person name="Banfield J.F."/>
        </authorList>
    </citation>
    <scope>NUCLEOTIDE SEQUENCE [LARGE SCALE GENOMIC DNA]</scope>
</reference>
<dbReference type="Pfam" id="PF01345">
    <property type="entry name" value="DUF11"/>
    <property type="match status" value="1"/>
</dbReference>
<comment type="caution">
    <text evidence="3">The sequence shown here is derived from an EMBL/GenBank/DDBJ whole genome shotgun (WGS) entry which is preliminary data.</text>
</comment>
<keyword evidence="1" id="KW-1133">Transmembrane helix</keyword>
<evidence type="ECO:0000256" key="1">
    <source>
        <dbReference type="SAM" id="Phobius"/>
    </source>
</evidence>
<dbReference type="AlphaFoldDB" id="A0A1F5E708"/>
<accession>A0A1F5E708</accession>